<evidence type="ECO:0000256" key="1">
    <source>
        <dbReference type="SAM" id="MobiDB-lite"/>
    </source>
</evidence>
<dbReference type="Proteomes" id="UP000625033">
    <property type="component" value="Unassembled WGS sequence"/>
</dbReference>
<feature type="compositionally biased region" description="Basic residues" evidence="1">
    <location>
        <begin position="191"/>
        <end position="202"/>
    </location>
</feature>
<keyword evidence="3" id="KW-1185">Reference proteome</keyword>
<evidence type="ECO:0008006" key="4">
    <source>
        <dbReference type="Google" id="ProtNLM"/>
    </source>
</evidence>
<dbReference type="InterPro" id="IPR021391">
    <property type="entry name" value="DUF3027"/>
</dbReference>
<name>A0A931DA37_9MICC</name>
<evidence type="ECO:0000313" key="2">
    <source>
        <dbReference type="EMBL" id="MBG6085237.1"/>
    </source>
</evidence>
<dbReference type="AlphaFoldDB" id="A0A931DA37"/>
<dbReference type="RefSeq" id="WP_196836442.1">
    <property type="nucleotide sequence ID" value="NZ_JADOTZ010000001.1"/>
</dbReference>
<reference evidence="2" key="1">
    <citation type="submission" date="2020-11" db="EMBL/GenBank/DDBJ databases">
        <title>Sequencing the genomes of 1000 actinobacteria strains.</title>
        <authorList>
            <person name="Klenk H.-P."/>
        </authorList>
    </citation>
    <scope>NUCLEOTIDE SEQUENCE</scope>
    <source>
        <strain evidence="2">DSM 26152</strain>
    </source>
</reference>
<accession>A0A931DA37</accession>
<sequence length="202" mass="21180">MPRTPKLDAVLADAQDAARAALARHVPEAQVGDHLGVSAEGDRLVMHRFEAKRRGYAGWYWYVTLARGPRVKVATVCDSGLLPGENALLAPAWVPWADRVAPEELAEEKAREAAEAAGGTAEQAGDGDESSAPATPAEPTTTAESAEVDEAASAGAPESADAPAAASDAAEAPNTDSDAAAHDDGAEQTRPRRRRRARRRAR</sequence>
<evidence type="ECO:0000313" key="3">
    <source>
        <dbReference type="Proteomes" id="UP000625033"/>
    </source>
</evidence>
<proteinExistence type="predicted"/>
<dbReference type="EMBL" id="JADOTZ010000001">
    <property type="protein sequence ID" value="MBG6085237.1"/>
    <property type="molecule type" value="Genomic_DNA"/>
</dbReference>
<dbReference type="Pfam" id="PF11228">
    <property type="entry name" value="DUF3027"/>
    <property type="match status" value="1"/>
</dbReference>
<gene>
    <name evidence="2" type="ORF">IW252_002004</name>
</gene>
<organism evidence="2 3">
    <name type="scientific">Zhihengliuella flava</name>
    <dbReference type="NCBI Taxonomy" id="1285193"/>
    <lineage>
        <taxon>Bacteria</taxon>
        <taxon>Bacillati</taxon>
        <taxon>Actinomycetota</taxon>
        <taxon>Actinomycetes</taxon>
        <taxon>Micrococcales</taxon>
        <taxon>Micrococcaceae</taxon>
        <taxon>Zhihengliuella</taxon>
    </lineage>
</organism>
<feature type="region of interest" description="Disordered" evidence="1">
    <location>
        <begin position="104"/>
        <end position="202"/>
    </location>
</feature>
<feature type="compositionally biased region" description="Low complexity" evidence="1">
    <location>
        <begin position="115"/>
        <end position="173"/>
    </location>
</feature>
<comment type="caution">
    <text evidence="2">The sequence shown here is derived from an EMBL/GenBank/DDBJ whole genome shotgun (WGS) entry which is preliminary data.</text>
</comment>
<protein>
    <recommendedName>
        <fullName evidence="4">DUF3027 domain-containing protein</fullName>
    </recommendedName>
</protein>
<feature type="compositionally biased region" description="Basic and acidic residues" evidence="1">
    <location>
        <begin position="179"/>
        <end position="190"/>
    </location>
</feature>